<dbReference type="AlphaFoldDB" id="A0AAE0H613"/>
<comment type="caution">
    <text evidence="1">The sequence shown here is derived from an EMBL/GenBank/DDBJ whole genome shotgun (WGS) entry which is preliminary data.</text>
</comment>
<organism evidence="1 2">
    <name type="scientific">Chaetomium fimeti</name>
    <dbReference type="NCBI Taxonomy" id="1854472"/>
    <lineage>
        <taxon>Eukaryota</taxon>
        <taxon>Fungi</taxon>
        <taxon>Dikarya</taxon>
        <taxon>Ascomycota</taxon>
        <taxon>Pezizomycotina</taxon>
        <taxon>Sordariomycetes</taxon>
        <taxon>Sordariomycetidae</taxon>
        <taxon>Sordariales</taxon>
        <taxon>Chaetomiaceae</taxon>
        <taxon>Chaetomium</taxon>
    </lineage>
</organism>
<gene>
    <name evidence="1" type="ORF">B0H64DRAFT_53278</name>
</gene>
<keyword evidence="2" id="KW-1185">Reference proteome</keyword>
<sequence>MRWLSPAPFLSSVSILAENWFFFYSRKMGLCRPSSETGLPNFPELRIALGHRTEDPSFIVWLLFPPYLLCRVFKPRTTQGPRATSPRSNRVGRASFGGVAAAWAAMLQQTPEFSWMKAASERAMDRGACESDSTQKLSRCETGGRRKAPEDFMGTSFMLCQGRSW</sequence>
<protein>
    <submittedName>
        <fullName evidence="1">Uncharacterized protein</fullName>
    </submittedName>
</protein>
<dbReference type="GeneID" id="87845338"/>
<proteinExistence type="predicted"/>
<reference evidence="1" key="1">
    <citation type="journal article" date="2023" name="Mol. Phylogenet. Evol.">
        <title>Genome-scale phylogeny and comparative genomics of the fungal order Sordariales.</title>
        <authorList>
            <person name="Hensen N."/>
            <person name="Bonometti L."/>
            <person name="Westerberg I."/>
            <person name="Brannstrom I.O."/>
            <person name="Guillou S."/>
            <person name="Cros-Aarteil S."/>
            <person name="Calhoun S."/>
            <person name="Haridas S."/>
            <person name="Kuo A."/>
            <person name="Mondo S."/>
            <person name="Pangilinan J."/>
            <person name="Riley R."/>
            <person name="LaButti K."/>
            <person name="Andreopoulos B."/>
            <person name="Lipzen A."/>
            <person name="Chen C."/>
            <person name="Yan M."/>
            <person name="Daum C."/>
            <person name="Ng V."/>
            <person name="Clum A."/>
            <person name="Steindorff A."/>
            <person name="Ohm R.A."/>
            <person name="Martin F."/>
            <person name="Silar P."/>
            <person name="Natvig D.O."/>
            <person name="Lalanne C."/>
            <person name="Gautier V."/>
            <person name="Ament-Velasquez S.L."/>
            <person name="Kruys A."/>
            <person name="Hutchinson M.I."/>
            <person name="Powell A.J."/>
            <person name="Barry K."/>
            <person name="Miller A.N."/>
            <person name="Grigoriev I.V."/>
            <person name="Debuchy R."/>
            <person name="Gladieux P."/>
            <person name="Hiltunen Thoren M."/>
            <person name="Johannesson H."/>
        </authorList>
    </citation>
    <scope>NUCLEOTIDE SEQUENCE</scope>
    <source>
        <strain evidence="1">CBS 168.71</strain>
    </source>
</reference>
<evidence type="ECO:0000313" key="1">
    <source>
        <dbReference type="EMBL" id="KAK3290633.1"/>
    </source>
</evidence>
<name>A0AAE0H613_9PEZI</name>
<dbReference type="RefSeq" id="XP_062654147.1">
    <property type="nucleotide sequence ID" value="XM_062808390.1"/>
</dbReference>
<dbReference type="EMBL" id="JAUEPN010000012">
    <property type="protein sequence ID" value="KAK3290633.1"/>
    <property type="molecule type" value="Genomic_DNA"/>
</dbReference>
<accession>A0AAE0H613</accession>
<dbReference type="Proteomes" id="UP001278766">
    <property type="component" value="Unassembled WGS sequence"/>
</dbReference>
<evidence type="ECO:0000313" key="2">
    <source>
        <dbReference type="Proteomes" id="UP001278766"/>
    </source>
</evidence>
<reference evidence="1" key="2">
    <citation type="submission" date="2023-06" db="EMBL/GenBank/DDBJ databases">
        <authorList>
            <consortium name="Lawrence Berkeley National Laboratory"/>
            <person name="Haridas S."/>
            <person name="Hensen N."/>
            <person name="Bonometti L."/>
            <person name="Westerberg I."/>
            <person name="Brannstrom I.O."/>
            <person name="Guillou S."/>
            <person name="Cros-Aarteil S."/>
            <person name="Calhoun S."/>
            <person name="Kuo A."/>
            <person name="Mondo S."/>
            <person name="Pangilinan J."/>
            <person name="Riley R."/>
            <person name="Labutti K."/>
            <person name="Andreopoulos B."/>
            <person name="Lipzen A."/>
            <person name="Chen C."/>
            <person name="Yanf M."/>
            <person name="Daum C."/>
            <person name="Ng V."/>
            <person name="Clum A."/>
            <person name="Steindorff A."/>
            <person name="Ohm R."/>
            <person name="Martin F."/>
            <person name="Silar P."/>
            <person name="Natvig D."/>
            <person name="Lalanne C."/>
            <person name="Gautier V."/>
            <person name="Ament-Velasquez S.L."/>
            <person name="Kruys A."/>
            <person name="Hutchinson M.I."/>
            <person name="Powell A.J."/>
            <person name="Barry K."/>
            <person name="Miller A.N."/>
            <person name="Grigoriev I.V."/>
            <person name="Debuchy R."/>
            <person name="Gladieux P."/>
            <person name="Thoren M.H."/>
            <person name="Johannesson H."/>
        </authorList>
    </citation>
    <scope>NUCLEOTIDE SEQUENCE</scope>
    <source>
        <strain evidence="1">CBS 168.71</strain>
    </source>
</reference>